<keyword evidence="3" id="KW-1185">Reference proteome</keyword>
<accession>A0AAD7A0W9</accession>
<name>A0AAD7A0W9_9AGAR</name>
<dbReference type="AlphaFoldDB" id="A0AAD7A0W9"/>
<organism evidence="2 3">
    <name type="scientific">Mycena albidolilacea</name>
    <dbReference type="NCBI Taxonomy" id="1033008"/>
    <lineage>
        <taxon>Eukaryota</taxon>
        <taxon>Fungi</taxon>
        <taxon>Dikarya</taxon>
        <taxon>Basidiomycota</taxon>
        <taxon>Agaricomycotina</taxon>
        <taxon>Agaricomycetes</taxon>
        <taxon>Agaricomycetidae</taxon>
        <taxon>Agaricales</taxon>
        <taxon>Marasmiineae</taxon>
        <taxon>Mycenaceae</taxon>
        <taxon>Mycena</taxon>
    </lineage>
</organism>
<protein>
    <submittedName>
        <fullName evidence="2">Uncharacterized protein</fullName>
    </submittedName>
</protein>
<evidence type="ECO:0000313" key="2">
    <source>
        <dbReference type="EMBL" id="KAJ7347322.1"/>
    </source>
</evidence>
<proteinExistence type="predicted"/>
<sequence length="188" mass="19578">MLIAALLSTLALLSPALAVSINNTVYIITNAETPSLDRPGLTPIGSQRAQDCIPPIFADLNLGLIIVCKPNNKTGACMPANDTAAPLAMSLGLVPDSHCATSSDACVGNTLTTYAKNSTQAILVVWDSAEMSDLLENLDIELPGGDDDDDADDVLSHADLLLIKNLKQTLIETSMNCTGIDGPAPGTF</sequence>
<dbReference type="Proteomes" id="UP001218218">
    <property type="component" value="Unassembled WGS sequence"/>
</dbReference>
<feature type="signal peptide" evidence="1">
    <location>
        <begin position="1"/>
        <end position="18"/>
    </location>
</feature>
<comment type="caution">
    <text evidence="2">The sequence shown here is derived from an EMBL/GenBank/DDBJ whole genome shotgun (WGS) entry which is preliminary data.</text>
</comment>
<gene>
    <name evidence="2" type="ORF">DFH08DRAFT_1080340</name>
</gene>
<evidence type="ECO:0000313" key="3">
    <source>
        <dbReference type="Proteomes" id="UP001218218"/>
    </source>
</evidence>
<keyword evidence="1" id="KW-0732">Signal</keyword>
<evidence type="ECO:0000256" key="1">
    <source>
        <dbReference type="SAM" id="SignalP"/>
    </source>
</evidence>
<feature type="chain" id="PRO_5042182059" evidence="1">
    <location>
        <begin position="19"/>
        <end position="188"/>
    </location>
</feature>
<reference evidence="2" key="1">
    <citation type="submission" date="2023-03" db="EMBL/GenBank/DDBJ databases">
        <title>Massive genome expansion in bonnet fungi (Mycena s.s.) driven by repeated elements and novel gene families across ecological guilds.</title>
        <authorList>
            <consortium name="Lawrence Berkeley National Laboratory"/>
            <person name="Harder C.B."/>
            <person name="Miyauchi S."/>
            <person name="Viragh M."/>
            <person name="Kuo A."/>
            <person name="Thoen E."/>
            <person name="Andreopoulos B."/>
            <person name="Lu D."/>
            <person name="Skrede I."/>
            <person name="Drula E."/>
            <person name="Henrissat B."/>
            <person name="Morin E."/>
            <person name="Kohler A."/>
            <person name="Barry K."/>
            <person name="LaButti K."/>
            <person name="Morin E."/>
            <person name="Salamov A."/>
            <person name="Lipzen A."/>
            <person name="Mereny Z."/>
            <person name="Hegedus B."/>
            <person name="Baldrian P."/>
            <person name="Stursova M."/>
            <person name="Weitz H."/>
            <person name="Taylor A."/>
            <person name="Grigoriev I.V."/>
            <person name="Nagy L.G."/>
            <person name="Martin F."/>
            <person name="Kauserud H."/>
        </authorList>
    </citation>
    <scope>NUCLEOTIDE SEQUENCE</scope>
    <source>
        <strain evidence="2">CBHHK002</strain>
    </source>
</reference>
<dbReference type="EMBL" id="JARIHO010000019">
    <property type="protein sequence ID" value="KAJ7347322.1"/>
    <property type="molecule type" value="Genomic_DNA"/>
</dbReference>